<evidence type="ECO:0000256" key="1">
    <source>
        <dbReference type="ARBA" id="ARBA00007320"/>
    </source>
</evidence>
<keyword evidence="4" id="KW-0699">rRNA-binding</keyword>
<dbReference type="Pfam" id="PF00828">
    <property type="entry name" value="Ribosomal_L27A"/>
    <property type="match status" value="1"/>
</dbReference>
<comment type="similarity">
    <text evidence="1 4">Belongs to the universal ribosomal protein uL15 family.</text>
</comment>
<sequence length="166" mass="18229">MNLNDVKQVSISRKKAKRIGRGIGSGQGKTAGKGHKGQNARSGSSRPRAFEGGTMPLYRRLPKRGFNNDRFSDKYVIVNVEQLNALSDGQTVTLADLDKAGIVKVNKGVKYVKILGNGELKVQKLKVKVHKISKSAKEKIENNQGTVKIVSLTSDKDKNKTKNKKK</sequence>
<dbReference type="HAMAP" id="MF_01341">
    <property type="entry name" value="Ribosomal_uL15"/>
    <property type="match status" value="1"/>
</dbReference>
<dbReference type="PANTHER" id="PTHR12934:SF11">
    <property type="entry name" value="LARGE RIBOSOMAL SUBUNIT PROTEIN UL15M"/>
    <property type="match status" value="1"/>
</dbReference>
<dbReference type="NCBIfam" id="TIGR01071">
    <property type="entry name" value="rplO_bact"/>
    <property type="match status" value="1"/>
</dbReference>
<gene>
    <name evidence="4" type="primary">rplO</name>
    <name evidence="7" type="ORF">UABAM_03971</name>
</gene>
<name>A0A5S9F4A3_UABAM</name>
<dbReference type="GO" id="GO:0003735">
    <property type="term" value="F:structural constituent of ribosome"/>
    <property type="evidence" value="ECO:0007669"/>
    <property type="project" value="InterPro"/>
</dbReference>
<evidence type="ECO:0000259" key="6">
    <source>
        <dbReference type="Pfam" id="PF00828"/>
    </source>
</evidence>
<dbReference type="SUPFAM" id="SSF52080">
    <property type="entry name" value="Ribosomal proteins L15p and L18e"/>
    <property type="match status" value="1"/>
</dbReference>
<organism evidence="7 8">
    <name type="scientific">Uabimicrobium amorphum</name>
    <dbReference type="NCBI Taxonomy" id="2596890"/>
    <lineage>
        <taxon>Bacteria</taxon>
        <taxon>Pseudomonadati</taxon>
        <taxon>Planctomycetota</taxon>
        <taxon>Candidatus Uabimicrobiia</taxon>
        <taxon>Candidatus Uabimicrobiales</taxon>
        <taxon>Candidatus Uabimicrobiaceae</taxon>
        <taxon>Candidatus Uabimicrobium</taxon>
    </lineage>
</organism>
<dbReference type="GO" id="GO:0022625">
    <property type="term" value="C:cytosolic large ribosomal subunit"/>
    <property type="evidence" value="ECO:0007669"/>
    <property type="project" value="TreeGrafter"/>
</dbReference>
<dbReference type="OrthoDB" id="9810293at2"/>
<dbReference type="Gene3D" id="3.100.10.10">
    <property type="match status" value="1"/>
</dbReference>
<comment type="subunit">
    <text evidence="4">Part of the 50S ribosomal subunit.</text>
</comment>
<dbReference type="GO" id="GO:0006412">
    <property type="term" value="P:translation"/>
    <property type="evidence" value="ECO:0007669"/>
    <property type="project" value="UniProtKB-UniRule"/>
</dbReference>
<comment type="function">
    <text evidence="4">Binds to the 23S rRNA.</text>
</comment>
<evidence type="ECO:0000313" key="7">
    <source>
        <dbReference type="EMBL" id="BBM85597.1"/>
    </source>
</evidence>
<dbReference type="InterPro" id="IPR005749">
    <property type="entry name" value="Ribosomal_uL15_bac-type"/>
</dbReference>
<keyword evidence="4" id="KW-0694">RNA-binding</keyword>
<dbReference type="PANTHER" id="PTHR12934">
    <property type="entry name" value="50S RIBOSOMAL PROTEIN L15"/>
    <property type="match status" value="1"/>
</dbReference>
<reference evidence="7 8" key="1">
    <citation type="submission" date="2019-08" db="EMBL/GenBank/DDBJ databases">
        <title>Complete genome sequence of Candidatus Uab amorphum.</title>
        <authorList>
            <person name="Shiratori T."/>
            <person name="Suzuki S."/>
            <person name="Kakizawa Y."/>
            <person name="Ishida K."/>
        </authorList>
    </citation>
    <scope>NUCLEOTIDE SEQUENCE [LARGE SCALE GENOMIC DNA]</scope>
    <source>
        <strain evidence="7 8">SRT547</strain>
    </source>
</reference>
<keyword evidence="8" id="KW-1185">Reference proteome</keyword>
<proteinExistence type="inferred from homology"/>
<keyword evidence="3 4" id="KW-0687">Ribonucleoprotein</keyword>
<dbReference type="InterPro" id="IPR036227">
    <property type="entry name" value="Ribosomal_uL15/eL18_sf"/>
</dbReference>
<dbReference type="InterPro" id="IPR021131">
    <property type="entry name" value="Ribosomal_uL15/eL18"/>
</dbReference>
<accession>A0A5S9F4A3</accession>
<evidence type="ECO:0000313" key="8">
    <source>
        <dbReference type="Proteomes" id="UP000326354"/>
    </source>
</evidence>
<feature type="compositionally biased region" description="Polar residues" evidence="5">
    <location>
        <begin position="1"/>
        <end position="11"/>
    </location>
</feature>
<dbReference type="RefSeq" id="WP_151969691.1">
    <property type="nucleotide sequence ID" value="NZ_AP019860.1"/>
</dbReference>
<feature type="region of interest" description="Disordered" evidence="5">
    <location>
        <begin position="1"/>
        <end position="55"/>
    </location>
</feature>
<keyword evidence="2 4" id="KW-0689">Ribosomal protein</keyword>
<dbReference type="AlphaFoldDB" id="A0A5S9F4A3"/>
<evidence type="ECO:0000256" key="5">
    <source>
        <dbReference type="SAM" id="MobiDB-lite"/>
    </source>
</evidence>
<feature type="compositionally biased region" description="Gly residues" evidence="5">
    <location>
        <begin position="21"/>
        <end position="31"/>
    </location>
</feature>
<feature type="domain" description="Large ribosomal subunit protein uL15/eL18" evidence="6">
    <location>
        <begin position="77"/>
        <end position="147"/>
    </location>
</feature>
<evidence type="ECO:0000256" key="4">
    <source>
        <dbReference type="HAMAP-Rule" id="MF_01341"/>
    </source>
</evidence>
<dbReference type="GO" id="GO:0019843">
    <property type="term" value="F:rRNA binding"/>
    <property type="evidence" value="ECO:0007669"/>
    <property type="project" value="UniProtKB-UniRule"/>
</dbReference>
<dbReference type="InterPro" id="IPR030878">
    <property type="entry name" value="Ribosomal_uL15"/>
</dbReference>
<dbReference type="KEGG" id="uam:UABAM_03971"/>
<evidence type="ECO:0000256" key="2">
    <source>
        <dbReference type="ARBA" id="ARBA00022980"/>
    </source>
</evidence>
<dbReference type="EMBL" id="AP019860">
    <property type="protein sequence ID" value="BBM85597.1"/>
    <property type="molecule type" value="Genomic_DNA"/>
</dbReference>
<dbReference type="Proteomes" id="UP000326354">
    <property type="component" value="Chromosome"/>
</dbReference>
<evidence type="ECO:0000256" key="3">
    <source>
        <dbReference type="ARBA" id="ARBA00023274"/>
    </source>
</evidence>
<protein>
    <recommendedName>
        <fullName evidence="4">Large ribosomal subunit protein uL15</fullName>
    </recommendedName>
</protein>